<feature type="compositionally biased region" description="Basic and acidic residues" evidence="1">
    <location>
        <begin position="50"/>
        <end position="66"/>
    </location>
</feature>
<evidence type="ECO:0000313" key="3">
    <source>
        <dbReference type="Proteomes" id="UP000299102"/>
    </source>
</evidence>
<dbReference type="Proteomes" id="UP000299102">
    <property type="component" value="Unassembled WGS sequence"/>
</dbReference>
<evidence type="ECO:0000256" key="1">
    <source>
        <dbReference type="SAM" id="MobiDB-lite"/>
    </source>
</evidence>
<keyword evidence="3" id="KW-1185">Reference proteome</keyword>
<feature type="compositionally biased region" description="Polar residues" evidence="1">
    <location>
        <begin position="38"/>
        <end position="49"/>
    </location>
</feature>
<accession>A0A4C1XC60</accession>
<gene>
    <name evidence="2" type="ORF">EVAR_55750_1</name>
</gene>
<reference evidence="2 3" key="1">
    <citation type="journal article" date="2019" name="Commun. Biol.">
        <title>The bagworm genome reveals a unique fibroin gene that provides high tensile strength.</title>
        <authorList>
            <person name="Kono N."/>
            <person name="Nakamura H."/>
            <person name="Ohtoshi R."/>
            <person name="Tomita M."/>
            <person name="Numata K."/>
            <person name="Arakawa K."/>
        </authorList>
    </citation>
    <scope>NUCLEOTIDE SEQUENCE [LARGE SCALE GENOMIC DNA]</scope>
</reference>
<comment type="caution">
    <text evidence="2">The sequence shown here is derived from an EMBL/GenBank/DDBJ whole genome shotgun (WGS) entry which is preliminary data.</text>
</comment>
<proteinExistence type="predicted"/>
<organism evidence="2 3">
    <name type="scientific">Eumeta variegata</name>
    <name type="common">Bagworm moth</name>
    <name type="synonym">Eumeta japonica</name>
    <dbReference type="NCBI Taxonomy" id="151549"/>
    <lineage>
        <taxon>Eukaryota</taxon>
        <taxon>Metazoa</taxon>
        <taxon>Ecdysozoa</taxon>
        <taxon>Arthropoda</taxon>
        <taxon>Hexapoda</taxon>
        <taxon>Insecta</taxon>
        <taxon>Pterygota</taxon>
        <taxon>Neoptera</taxon>
        <taxon>Endopterygota</taxon>
        <taxon>Lepidoptera</taxon>
        <taxon>Glossata</taxon>
        <taxon>Ditrysia</taxon>
        <taxon>Tineoidea</taxon>
        <taxon>Psychidae</taxon>
        <taxon>Oiketicinae</taxon>
        <taxon>Eumeta</taxon>
    </lineage>
</organism>
<protein>
    <submittedName>
        <fullName evidence="2">Uncharacterized protein</fullName>
    </submittedName>
</protein>
<feature type="region of interest" description="Disordered" evidence="1">
    <location>
        <begin position="23"/>
        <end position="77"/>
    </location>
</feature>
<dbReference type="AlphaFoldDB" id="A0A4C1XC60"/>
<sequence length="77" mass="8798">MEKCRVATTNWMSQRATVFHYMAKRRPSKNRGPPTIRQVKQTAPQQQQERAIDHGRYRDAIREGHVSPDAGPPGASR</sequence>
<evidence type="ECO:0000313" key="2">
    <source>
        <dbReference type="EMBL" id="GBP60680.1"/>
    </source>
</evidence>
<dbReference type="EMBL" id="BGZK01000793">
    <property type="protein sequence ID" value="GBP60680.1"/>
    <property type="molecule type" value="Genomic_DNA"/>
</dbReference>
<name>A0A4C1XC60_EUMVA</name>